<dbReference type="AlphaFoldDB" id="L1QFT2"/>
<organism evidence="1 2">
    <name type="scientific">Clostridium celatum DSM 1785</name>
    <dbReference type="NCBI Taxonomy" id="545697"/>
    <lineage>
        <taxon>Bacteria</taxon>
        <taxon>Bacillati</taxon>
        <taxon>Bacillota</taxon>
        <taxon>Clostridia</taxon>
        <taxon>Eubacteriales</taxon>
        <taxon>Clostridiaceae</taxon>
        <taxon>Clostridium</taxon>
    </lineage>
</organism>
<comment type="caution">
    <text evidence="1">The sequence shown here is derived from an EMBL/GenBank/DDBJ whole genome shotgun (WGS) entry which is preliminary data.</text>
</comment>
<evidence type="ECO:0000313" key="1">
    <source>
        <dbReference type="EMBL" id="EKY26555.1"/>
    </source>
</evidence>
<dbReference type="InterPro" id="IPR038666">
    <property type="entry name" value="SSP1_head-tail_sf"/>
</dbReference>
<dbReference type="PATRIC" id="fig|545697.3.peg.1712"/>
<dbReference type="Pfam" id="PF05521">
    <property type="entry name" value="Phage_HCP"/>
    <property type="match status" value="1"/>
</dbReference>
<dbReference type="RefSeq" id="WP_005213356.1">
    <property type="nucleotide sequence ID" value="NZ_KB291645.1"/>
</dbReference>
<gene>
    <name evidence="1" type="ORF">HMPREF0216_01740</name>
</gene>
<reference evidence="1 2" key="1">
    <citation type="submission" date="2012-05" db="EMBL/GenBank/DDBJ databases">
        <authorList>
            <person name="Weinstock G."/>
            <person name="Sodergren E."/>
            <person name="Lobos E.A."/>
            <person name="Fulton L."/>
            <person name="Fulton R."/>
            <person name="Courtney L."/>
            <person name="Fronick C."/>
            <person name="O'Laughlin M."/>
            <person name="Godfrey J."/>
            <person name="Wilson R.M."/>
            <person name="Miner T."/>
            <person name="Farmer C."/>
            <person name="Delehaunty K."/>
            <person name="Cordes M."/>
            <person name="Minx P."/>
            <person name="Tomlinson C."/>
            <person name="Chen J."/>
            <person name="Wollam A."/>
            <person name="Pepin K.H."/>
            <person name="Bhonagiri V."/>
            <person name="Zhang X."/>
            <person name="Suruliraj S."/>
            <person name="Warren W."/>
            <person name="Mitreva M."/>
            <person name="Mardis E.R."/>
            <person name="Wilson R.K."/>
        </authorList>
    </citation>
    <scope>NUCLEOTIDE SEQUENCE [LARGE SCALE GENOMIC DNA]</scope>
    <source>
        <strain evidence="1 2">DSM 1785</strain>
    </source>
</reference>
<proteinExistence type="predicted"/>
<dbReference type="STRING" id="545697.HMPREF0216_01740"/>
<keyword evidence="2" id="KW-1185">Reference proteome</keyword>
<dbReference type="Proteomes" id="UP000010420">
    <property type="component" value="Unassembled WGS sequence"/>
</dbReference>
<evidence type="ECO:0000313" key="2">
    <source>
        <dbReference type="Proteomes" id="UP000010420"/>
    </source>
</evidence>
<sequence length="109" mass="12811">MIPTFLNEKVSFVTNEEEGEIFSNRSENFKIIKTVGASVFNFNNSEFVQAYSTNQKIIVSFRVIYNRFTKDLTFKTKEYQILWNGQLYNIITAVQKDRNYVDVKAEVVF</sequence>
<dbReference type="EMBL" id="AMEZ01000053">
    <property type="protein sequence ID" value="EKY26555.1"/>
    <property type="molecule type" value="Genomic_DNA"/>
</dbReference>
<dbReference type="InterPro" id="IPR008767">
    <property type="entry name" value="Phage_SPP1_head-tail_adaptor"/>
</dbReference>
<dbReference type="HOGENOM" id="CLU_2179226_0_0_9"/>
<name>L1QFT2_9CLOT</name>
<accession>L1QFT2</accession>
<dbReference type="Gene3D" id="2.40.10.270">
    <property type="entry name" value="Bacteriophage SPP1 head-tail adaptor protein"/>
    <property type="match status" value="1"/>
</dbReference>
<protein>
    <submittedName>
        <fullName evidence="1">Putative phage head-tail adaptor</fullName>
    </submittedName>
</protein>